<dbReference type="InterPro" id="IPR036259">
    <property type="entry name" value="MFS_trans_sf"/>
</dbReference>
<keyword evidence="5 7" id="KW-1133">Transmembrane helix</keyword>
<organism evidence="8">
    <name type="scientific">mine drainage metagenome</name>
    <dbReference type="NCBI Taxonomy" id="410659"/>
    <lineage>
        <taxon>unclassified sequences</taxon>
        <taxon>metagenomes</taxon>
        <taxon>ecological metagenomes</taxon>
    </lineage>
</organism>
<keyword evidence="4 7" id="KW-0812">Transmembrane</keyword>
<evidence type="ECO:0000313" key="8">
    <source>
        <dbReference type="EMBL" id="EQD33452.1"/>
    </source>
</evidence>
<dbReference type="PANTHER" id="PTHR23513">
    <property type="entry name" value="INTEGRAL MEMBRANE EFFLUX PROTEIN-RELATED"/>
    <property type="match status" value="1"/>
</dbReference>
<evidence type="ECO:0000256" key="4">
    <source>
        <dbReference type="ARBA" id="ARBA00022692"/>
    </source>
</evidence>
<proteinExistence type="predicted"/>
<accession>T0YNG6</accession>
<dbReference type="PANTHER" id="PTHR23513:SF11">
    <property type="entry name" value="STAPHYLOFERRIN A TRANSPORTER"/>
    <property type="match status" value="1"/>
</dbReference>
<sequence length="132" mass="13673">MGSVSRAEPGRPRHDGLGPDFWRFAAAYSGIALADGVRFAALPLLAASITRSPLAVAAVTAAQSAPWLVANLPSGVFVDRHDRGQIMRWAAALRIGLMVILVATLLGHLVSIGLLIGLGFLLGCADTFGANA</sequence>
<dbReference type="EMBL" id="AUZZ01009508">
    <property type="protein sequence ID" value="EQD33452.1"/>
    <property type="molecule type" value="Genomic_DNA"/>
</dbReference>
<keyword evidence="2" id="KW-0813">Transport</keyword>
<gene>
    <name evidence="8" type="ORF">B2A_13140</name>
</gene>
<evidence type="ECO:0000256" key="2">
    <source>
        <dbReference type="ARBA" id="ARBA00022448"/>
    </source>
</evidence>
<feature type="transmembrane region" description="Helical" evidence="7">
    <location>
        <begin position="21"/>
        <end position="42"/>
    </location>
</feature>
<evidence type="ECO:0000256" key="5">
    <source>
        <dbReference type="ARBA" id="ARBA00022989"/>
    </source>
</evidence>
<evidence type="ECO:0000256" key="1">
    <source>
        <dbReference type="ARBA" id="ARBA00004651"/>
    </source>
</evidence>
<dbReference type="Pfam" id="PF05977">
    <property type="entry name" value="MFS_3"/>
    <property type="match status" value="1"/>
</dbReference>
<evidence type="ECO:0000256" key="6">
    <source>
        <dbReference type="ARBA" id="ARBA00023136"/>
    </source>
</evidence>
<dbReference type="GO" id="GO:0005886">
    <property type="term" value="C:plasma membrane"/>
    <property type="evidence" value="ECO:0007669"/>
    <property type="project" value="UniProtKB-SubCell"/>
</dbReference>
<feature type="transmembrane region" description="Helical" evidence="7">
    <location>
        <begin position="54"/>
        <end position="74"/>
    </location>
</feature>
<feature type="transmembrane region" description="Helical" evidence="7">
    <location>
        <begin position="95"/>
        <end position="122"/>
    </location>
</feature>
<dbReference type="Gene3D" id="1.20.1250.20">
    <property type="entry name" value="MFS general substrate transporter like domains"/>
    <property type="match status" value="1"/>
</dbReference>
<comment type="subcellular location">
    <subcellularLocation>
        <location evidence="1">Cell membrane</location>
        <topology evidence="1">Multi-pass membrane protein</topology>
    </subcellularLocation>
</comment>
<name>T0YNG6_9ZZZZ</name>
<evidence type="ECO:0000256" key="3">
    <source>
        <dbReference type="ARBA" id="ARBA00022475"/>
    </source>
</evidence>
<dbReference type="SUPFAM" id="SSF103473">
    <property type="entry name" value="MFS general substrate transporter"/>
    <property type="match status" value="1"/>
</dbReference>
<dbReference type="InterPro" id="IPR010290">
    <property type="entry name" value="TM_effector"/>
</dbReference>
<reference evidence="8" key="1">
    <citation type="submission" date="2013-08" db="EMBL/GenBank/DDBJ databases">
        <authorList>
            <person name="Mendez C."/>
            <person name="Richter M."/>
            <person name="Ferrer M."/>
            <person name="Sanchez J."/>
        </authorList>
    </citation>
    <scope>NUCLEOTIDE SEQUENCE</scope>
</reference>
<feature type="non-terminal residue" evidence="8">
    <location>
        <position position="132"/>
    </location>
</feature>
<dbReference type="AlphaFoldDB" id="T0YNG6"/>
<keyword evidence="6 7" id="KW-0472">Membrane</keyword>
<evidence type="ECO:0000256" key="7">
    <source>
        <dbReference type="SAM" id="Phobius"/>
    </source>
</evidence>
<protein>
    <submittedName>
        <fullName evidence="8">Major facilitator superfamily MFS_1</fullName>
    </submittedName>
</protein>
<reference evidence="8" key="2">
    <citation type="journal article" date="2014" name="ISME J.">
        <title>Microbial stratification in low pH oxic and suboxic macroscopic growths along an acid mine drainage.</title>
        <authorList>
            <person name="Mendez-Garcia C."/>
            <person name="Mesa V."/>
            <person name="Sprenger R.R."/>
            <person name="Richter M."/>
            <person name="Diez M.S."/>
            <person name="Solano J."/>
            <person name="Bargiela R."/>
            <person name="Golyshina O.V."/>
            <person name="Manteca A."/>
            <person name="Ramos J.L."/>
            <person name="Gallego J.R."/>
            <person name="Llorente I."/>
            <person name="Martins Dos Santos V.A."/>
            <person name="Jensen O.N."/>
            <person name="Pelaez A.I."/>
            <person name="Sanchez J."/>
            <person name="Ferrer M."/>
        </authorList>
    </citation>
    <scope>NUCLEOTIDE SEQUENCE</scope>
</reference>
<comment type="caution">
    <text evidence="8">The sequence shown here is derived from an EMBL/GenBank/DDBJ whole genome shotgun (WGS) entry which is preliminary data.</text>
</comment>
<keyword evidence="3" id="KW-1003">Cell membrane</keyword>